<evidence type="ECO:0000256" key="3">
    <source>
        <dbReference type="ARBA" id="ARBA00022643"/>
    </source>
</evidence>
<dbReference type="AlphaFoldDB" id="A0A1I7A3F0"/>
<gene>
    <name evidence="6" type="ORF">SAMN05216474_1862</name>
</gene>
<proteinExistence type="inferred from homology"/>
<comment type="cofactor">
    <cofactor evidence="1">
        <name>FMN</name>
        <dbReference type="ChEBI" id="CHEBI:58210"/>
    </cofactor>
</comment>
<evidence type="ECO:0000313" key="7">
    <source>
        <dbReference type="Proteomes" id="UP000236454"/>
    </source>
</evidence>
<dbReference type="InterPro" id="IPR012349">
    <property type="entry name" value="Split_barrel_FMN-bd"/>
</dbReference>
<dbReference type="Proteomes" id="UP000236454">
    <property type="component" value="Unassembled WGS sequence"/>
</dbReference>
<evidence type="ECO:0000313" key="6">
    <source>
        <dbReference type="EMBL" id="SFT69446.1"/>
    </source>
</evidence>
<dbReference type="InterPro" id="IPR002563">
    <property type="entry name" value="Flavin_Rdtase-like_dom"/>
</dbReference>
<dbReference type="Gene3D" id="2.30.110.10">
    <property type="entry name" value="Electron Transport, Fmn-binding Protein, Chain A"/>
    <property type="match status" value="1"/>
</dbReference>
<protein>
    <submittedName>
        <fullName evidence="6">NADH-FMN oxidoreductase RutF, flavin reductase (DIM6/NTAB) family</fullName>
    </submittedName>
</protein>
<dbReference type="RefSeq" id="WP_090248691.1">
    <property type="nucleotide sequence ID" value="NZ_FPAS01000002.1"/>
</dbReference>
<keyword evidence="7" id="KW-1185">Reference proteome</keyword>
<keyword evidence="2" id="KW-0285">Flavoprotein</keyword>
<dbReference type="STRING" id="477690.SAMN05216474_1862"/>
<dbReference type="EMBL" id="FPAS01000002">
    <property type="protein sequence ID" value="SFT69446.1"/>
    <property type="molecule type" value="Genomic_DNA"/>
</dbReference>
<keyword evidence="3" id="KW-0288">FMN</keyword>
<dbReference type="OrthoDB" id="9794638at2"/>
<sequence>MYSIEPKELEIPHLHQLLLGAVGPRPIAFASTVDAEGNPNLSPFSFFNVFSANPPIMVFSPARSGRTNTTKDTYDNVKEHPECVINIVNYDIVEQMSLSSSPYAKGVNEFTKSGLTPIASDIVKPFRVKESPVQFECKVNEVIELGQNGGAGNLVICEVVKIHVREDLLMENKRIDQKKIDLVARMGGNWYCRADENSMFEITKPITTIGIGYDQLPADILNSEVLSANDLAKLAGIVELPNETDVNEHKLIELSDLFVSLEEDQAKLEVELHKLAKKQLQENNIEDAWKTLLSFNNQ</sequence>
<evidence type="ECO:0000256" key="1">
    <source>
        <dbReference type="ARBA" id="ARBA00001917"/>
    </source>
</evidence>
<dbReference type="Pfam" id="PF01613">
    <property type="entry name" value="Flavin_Reduct"/>
    <property type="match status" value="1"/>
</dbReference>
<organism evidence="6 7">
    <name type="scientific">Lishizhenia tianjinensis</name>
    <dbReference type="NCBI Taxonomy" id="477690"/>
    <lineage>
        <taxon>Bacteria</taxon>
        <taxon>Pseudomonadati</taxon>
        <taxon>Bacteroidota</taxon>
        <taxon>Flavobacteriia</taxon>
        <taxon>Flavobacteriales</taxon>
        <taxon>Crocinitomicaceae</taxon>
        <taxon>Lishizhenia</taxon>
    </lineage>
</organism>
<dbReference type="SUPFAM" id="SSF50475">
    <property type="entry name" value="FMN-binding split barrel"/>
    <property type="match status" value="1"/>
</dbReference>
<evidence type="ECO:0000256" key="4">
    <source>
        <dbReference type="ARBA" id="ARBA00038054"/>
    </source>
</evidence>
<accession>A0A1I7A3F0</accession>
<dbReference type="PANTHER" id="PTHR33798:SF5">
    <property type="entry name" value="FLAVIN REDUCTASE LIKE DOMAIN-CONTAINING PROTEIN"/>
    <property type="match status" value="1"/>
</dbReference>
<evidence type="ECO:0000259" key="5">
    <source>
        <dbReference type="SMART" id="SM00903"/>
    </source>
</evidence>
<evidence type="ECO:0000256" key="2">
    <source>
        <dbReference type="ARBA" id="ARBA00022630"/>
    </source>
</evidence>
<dbReference type="GO" id="GO:0016646">
    <property type="term" value="F:oxidoreductase activity, acting on the CH-NH group of donors, NAD or NADP as acceptor"/>
    <property type="evidence" value="ECO:0007669"/>
    <property type="project" value="UniProtKB-ARBA"/>
</dbReference>
<name>A0A1I7A3F0_9FLAO</name>
<feature type="domain" description="Flavin reductase like" evidence="5">
    <location>
        <begin position="22"/>
        <end position="177"/>
    </location>
</feature>
<dbReference type="GO" id="GO:0010181">
    <property type="term" value="F:FMN binding"/>
    <property type="evidence" value="ECO:0007669"/>
    <property type="project" value="InterPro"/>
</dbReference>
<comment type="similarity">
    <text evidence="4">Belongs to the flavoredoxin family.</text>
</comment>
<reference evidence="6 7" key="1">
    <citation type="submission" date="2016-10" db="EMBL/GenBank/DDBJ databases">
        <authorList>
            <person name="de Groot N.N."/>
        </authorList>
    </citation>
    <scope>NUCLEOTIDE SEQUENCE [LARGE SCALE GENOMIC DNA]</scope>
    <source>
        <strain evidence="6 7">CGMCC 1.7005</strain>
    </source>
</reference>
<dbReference type="SMART" id="SM00903">
    <property type="entry name" value="Flavin_Reduct"/>
    <property type="match status" value="1"/>
</dbReference>
<dbReference type="PANTHER" id="PTHR33798">
    <property type="entry name" value="FLAVOPROTEIN OXYGENASE"/>
    <property type="match status" value="1"/>
</dbReference>